<gene>
    <name evidence="1" type="ORF">AURDEDRAFT_177361</name>
</gene>
<reference evidence="2" key="1">
    <citation type="journal article" date="2012" name="Science">
        <title>The Paleozoic origin of enzymatic lignin decomposition reconstructed from 31 fungal genomes.</title>
        <authorList>
            <person name="Floudas D."/>
            <person name="Binder M."/>
            <person name="Riley R."/>
            <person name="Barry K."/>
            <person name="Blanchette R.A."/>
            <person name="Henrissat B."/>
            <person name="Martinez A.T."/>
            <person name="Otillar R."/>
            <person name="Spatafora J.W."/>
            <person name="Yadav J.S."/>
            <person name="Aerts A."/>
            <person name="Benoit I."/>
            <person name="Boyd A."/>
            <person name="Carlson A."/>
            <person name="Copeland A."/>
            <person name="Coutinho P.M."/>
            <person name="de Vries R.P."/>
            <person name="Ferreira P."/>
            <person name="Findley K."/>
            <person name="Foster B."/>
            <person name="Gaskell J."/>
            <person name="Glotzer D."/>
            <person name="Gorecki P."/>
            <person name="Heitman J."/>
            <person name="Hesse C."/>
            <person name="Hori C."/>
            <person name="Igarashi K."/>
            <person name="Jurgens J.A."/>
            <person name="Kallen N."/>
            <person name="Kersten P."/>
            <person name="Kohler A."/>
            <person name="Kuees U."/>
            <person name="Kumar T.K.A."/>
            <person name="Kuo A."/>
            <person name="LaButti K."/>
            <person name="Larrondo L.F."/>
            <person name="Lindquist E."/>
            <person name="Ling A."/>
            <person name="Lombard V."/>
            <person name="Lucas S."/>
            <person name="Lundell T."/>
            <person name="Martin R."/>
            <person name="McLaughlin D.J."/>
            <person name="Morgenstern I."/>
            <person name="Morin E."/>
            <person name="Murat C."/>
            <person name="Nagy L.G."/>
            <person name="Nolan M."/>
            <person name="Ohm R.A."/>
            <person name="Patyshakuliyeva A."/>
            <person name="Rokas A."/>
            <person name="Ruiz-Duenas F.J."/>
            <person name="Sabat G."/>
            <person name="Salamov A."/>
            <person name="Samejima M."/>
            <person name="Schmutz J."/>
            <person name="Slot J.C."/>
            <person name="St John F."/>
            <person name="Stenlid J."/>
            <person name="Sun H."/>
            <person name="Sun S."/>
            <person name="Syed K."/>
            <person name="Tsang A."/>
            <person name="Wiebenga A."/>
            <person name="Young D."/>
            <person name="Pisabarro A."/>
            <person name="Eastwood D.C."/>
            <person name="Martin F."/>
            <person name="Cullen D."/>
            <person name="Grigoriev I.V."/>
            <person name="Hibbett D.S."/>
        </authorList>
    </citation>
    <scope>NUCLEOTIDE SEQUENCE [LARGE SCALE GENOMIC DNA]</scope>
    <source>
        <strain evidence="2">TFB10046</strain>
    </source>
</reference>
<dbReference type="Proteomes" id="UP000006514">
    <property type="component" value="Unassembled WGS sequence"/>
</dbReference>
<proteinExistence type="predicted"/>
<dbReference type="InParanoid" id="J0CTD5"/>
<protein>
    <submittedName>
        <fullName evidence="1">Uncharacterized protein</fullName>
    </submittedName>
</protein>
<sequence>MSTVTPPLLSAVETVQVQVICLAQRRDTIVEHLTQIRNIVASLSVLPLSDECRSAVVNVQNLLPREQRALSAVIADLPCCSLEDPPKAVQLESVLMDVVQSCETALAGANVAGAKTIAVLEDIITKLRAFENRAIMETQSASL</sequence>
<dbReference type="KEGG" id="adl:AURDEDRAFT_177361"/>
<keyword evidence="2" id="KW-1185">Reference proteome</keyword>
<accession>J0CTD5</accession>
<evidence type="ECO:0000313" key="1">
    <source>
        <dbReference type="EMBL" id="EJD33561.1"/>
    </source>
</evidence>
<evidence type="ECO:0000313" key="2">
    <source>
        <dbReference type="Proteomes" id="UP000006514"/>
    </source>
</evidence>
<name>J0CTD5_AURST</name>
<dbReference type="AlphaFoldDB" id="J0CTD5"/>
<dbReference type="EMBL" id="JH688174">
    <property type="protein sequence ID" value="EJD33561.1"/>
    <property type="molecule type" value="Genomic_DNA"/>
</dbReference>
<organism evidence="1 2">
    <name type="scientific">Auricularia subglabra (strain TFB-10046 / SS5)</name>
    <name type="common">White-rot fungus</name>
    <name type="synonym">Auricularia delicata (strain TFB10046)</name>
    <dbReference type="NCBI Taxonomy" id="717982"/>
    <lineage>
        <taxon>Eukaryota</taxon>
        <taxon>Fungi</taxon>
        <taxon>Dikarya</taxon>
        <taxon>Basidiomycota</taxon>
        <taxon>Agaricomycotina</taxon>
        <taxon>Agaricomycetes</taxon>
        <taxon>Auriculariales</taxon>
        <taxon>Auriculariaceae</taxon>
        <taxon>Auricularia</taxon>
    </lineage>
</organism>